<evidence type="ECO:0000313" key="1">
    <source>
        <dbReference type="EMBL" id="EIE98534.1"/>
    </source>
</evidence>
<dbReference type="HOGENOM" id="CLU_117640_0_0_11"/>
<reference evidence="1 2" key="1">
    <citation type="submission" date="2011-09" db="EMBL/GenBank/DDBJ databases">
        <authorList>
            <consortium name="US DOE Joint Genome Institute (JGI-PGF)"/>
            <person name="Lucas S."/>
            <person name="Han J."/>
            <person name="Lapidus A."/>
            <person name="Cheng J.-F."/>
            <person name="Goodwin L."/>
            <person name="Pitluck S."/>
            <person name="Peters L."/>
            <person name="Land M.L."/>
            <person name="Hauser L."/>
            <person name="Brambilla E."/>
            <person name="Klenk H.-P."/>
            <person name="Woyke T.J."/>
        </authorList>
    </citation>
    <scope>NUCLEOTIDE SEQUENCE [LARGE SCALE GENOMIC DNA]</scope>
    <source>
        <strain evidence="1 2">K62</strain>
    </source>
</reference>
<gene>
    <name evidence="1" type="ORF">SacglDRAFT_01619</name>
</gene>
<accession>I1D0R0</accession>
<proteinExistence type="predicted"/>
<dbReference type="RefSeq" id="WP_005463312.1">
    <property type="nucleotide sequence ID" value="NZ_CM001484.1"/>
</dbReference>
<dbReference type="Pfam" id="PF19136">
    <property type="entry name" value="DUF5819"/>
    <property type="match status" value="1"/>
</dbReference>
<dbReference type="eggNOG" id="ENOG5033NEP">
    <property type="taxonomic scope" value="Bacteria"/>
</dbReference>
<sequence>MAGKKARAALYAFFATWFGLTVAGQKLYRDDNKKSFWDRLYLVVADWRFFAPNPGIHDHHLLMRDKLSDGTLTEWTEIRTVEERTLRHAVWHPHRRAEKTVFDTAAELLRFIGQHGPMNGNADPTVQLSVPYLTLLAHVTTRRHHPDAVQTQFLIAVSGGYDEEDEPTMVFLSEFHALSPKHAELGRTNASASVSDTGRVP</sequence>
<dbReference type="AlphaFoldDB" id="I1D0R0"/>
<evidence type="ECO:0000313" key="2">
    <source>
        <dbReference type="Proteomes" id="UP000005087"/>
    </source>
</evidence>
<dbReference type="EMBL" id="CM001484">
    <property type="protein sequence ID" value="EIE98534.1"/>
    <property type="molecule type" value="Genomic_DNA"/>
</dbReference>
<dbReference type="STRING" id="928724.SacglDRAFT_01619"/>
<dbReference type="Proteomes" id="UP000005087">
    <property type="component" value="Chromosome"/>
</dbReference>
<reference evidence="2" key="2">
    <citation type="submission" date="2012-01" db="EMBL/GenBank/DDBJ databases">
        <title>Noncontiguous Finished sequence of chromosome of Saccharomonospora glauca K62.</title>
        <authorList>
            <consortium name="US DOE Joint Genome Institute"/>
            <person name="Lucas S."/>
            <person name="Han J."/>
            <person name="Lapidus A."/>
            <person name="Cheng J.-F."/>
            <person name="Goodwin L."/>
            <person name="Pitluck S."/>
            <person name="Peters L."/>
            <person name="Mikhailova N."/>
            <person name="Held B."/>
            <person name="Detter J.C."/>
            <person name="Han C."/>
            <person name="Tapia R."/>
            <person name="Land M."/>
            <person name="Hauser L."/>
            <person name="Kyrpides N."/>
            <person name="Ivanova N."/>
            <person name="Pagani I."/>
            <person name="Brambilla E.-M."/>
            <person name="Klenk H.-P."/>
            <person name="Woyke T."/>
        </authorList>
    </citation>
    <scope>NUCLEOTIDE SEQUENCE [LARGE SCALE GENOMIC DNA]</scope>
    <source>
        <strain evidence="2">K62</strain>
    </source>
</reference>
<name>I1D0R0_9PSEU</name>
<protein>
    <submittedName>
        <fullName evidence="1">Uncharacterized protein</fullName>
    </submittedName>
</protein>
<dbReference type="InterPro" id="IPR043857">
    <property type="entry name" value="DUF5819"/>
</dbReference>
<organism evidence="1 2">
    <name type="scientific">Saccharomonospora glauca K62</name>
    <dbReference type="NCBI Taxonomy" id="928724"/>
    <lineage>
        <taxon>Bacteria</taxon>
        <taxon>Bacillati</taxon>
        <taxon>Actinomycetota</taxon>
        <taxon>Actinomycetes</taxon>
        <taxon>Pseudonocardiales</taxon>
        <taxon>Pseudonocardiaceae</taxon>
        <taxon>Saccharomonospora</taxon>
    </lineage>
</organism>
<keyword evidence="2" id="KW-1185">Reference proteome</keyword>